<keyword evidence="3" id="KW-1185">Reference proteome</keyword>
<sequence length="96" mass="10750">MSRRSAVVGRFSVFGVLILLHLVAYLHAYPYGDPVDAFNSQSCTQECSSQVSDFLSYHECCGDDCCHRYRFWVIPGMIAAVGFFGGAFFALCFQCR</sequence>
<organism evidence="2 3">
    <name type="scientific">Mesorhabditis spiculigera</name>
    <dbReference type="NCBI Taxonomy" id="96644"/>
    <lineage>
        <taxon>Eukaryota</taxon>
        <taxon>Metazoa</taxon>
        <taxon>Ecdysozoa</taxon>
        <taxon>Nematoda</taxon>
        <taxon>Chromadorea</taxon>
        <taxon>Rhabditida</taxon>
        <taxon>Rhabditina</taxon>
        <taxon>Rhabditomorpha</taxon>
        <taxon>Rhabditoidea</taxon>
        <taxon>Rhabditidae</taxon>
        <taxon>Mesorhabditinae</taxon>
        <taxon>Mesorhabditis</taxon>
    </lineage>
</organism>
<name>A0AA36D4U8_9BILA</name>
<accession>A0AA36D4U8</accession>
<dbReference type="Proteomes" id="UP001177023">
    <property type="component" value="Unassembled WGS sequence"/>
</dbReference>
<dbReference type="EMBL" id="CATQJA010002662">
    <property type="protein sequence ID" value="CAJ0581113.1"/>
    <property type="molecule type" value="Genomic_DNA"/>
</dbReference>
<gene>
    <name evidence="2" type="ORF">MSPICULIGERA_LOCUS19280</name>
</gene>
<dbReference type="AlphaFoldDB" id="A0AA36D4U8"/>
<comment type="caution">
    <text evidence="2">The sequence shown here is derived from an EMBL/GenBank/DDBJ whole genome shotgun (WGS) entry which is preliminary data.</text>
</comment>
<evidence type="ECO:0000313" key="3">
    <source>
        <dbReference type="Proteomes" id="UP001177023"/>
    </source>
</evidence>
<evidence type="ECO:0000256" key="1">
    <source>
        <dbReference type="SAM" id="Phobius"/>
    </source>
</evidence>
<reference evidence="2" key="1">
    <citation type="submission" date="2023-06" db="EMBL/GenBank/DDBJ databases">
        <authorList>
            <person name="Delattre M."/>
        </authorList>
    </citation>
    <scope>NUCLEOTIDE SEQUENCE</scope>
    <source>
        <strain evidence="2">AF72</strain>
    </source>
</reference>
<feature type="non-terminal residue" evidence="2">
    <location>
        <position position="96"/>
    </location>
</feature>
<feature type="transmembrane region" description="Helical" evidence="1">
    <location>
        <begin position="72"/>
        <end position="93"/>
    </location>
</feature>
<keyword evidence="1" id="KW-0472">Membrane</keyword>
<keyword evidence="1" id="KW-0812">Transmembrane</keyword>
<evidence type="ECO:0000313" key="2">
    <source>
        <dbReference type="EMBL" id="CAJ0581113.1"/>
    </source>
</evidence>
<proteinExistence type="predicted"/>
<protein>
    <submittedName>
        <fullName evidence="2">Uncharacterized protein</fullName>
    </submittedName>
</protein>
<keyword evidence="1" id="KW-1133">Transmembrane helix</keyword>
<feature type="transmembrane region" description="Helical" evidence="1">
    <location>
        <begin position="7"/>
        <end position="28"/>
    </location>
</feature>